<dbReference type="PANTHER" id="PTHR48111">
    <property type="entry name" value="REGULATOR OF RPOS"/>
    <property type="match status" value="1"/>
</dbReference>
<name>A0A1T4L990_9FIRM</name>
<dbReference type="PANTHER" id="PTHR48111:SF1">
    <property type="entry name" value="TWO-COMPONENT RESPONSE REGULATOR ORR33"/>
    <property type="match status" value="1"/>
</dbReference>
<comment type="function">
    <text evidence="7">May play the central regulatory role in sporulation. It may be an element of the effector pathway responsible for the activation of sporulation genes in response to nutritional stress. Spo0A may act in concert with spo0H (a sigma factor) to control the expression of some genes that are critical to the sporulation process.</text>
</comment>
<dbReference type="InterPro" id="IPR036388">
    <property type="entry name" value="WH-like_DNA-bd_sf"/>
</dbReference>
<keyword evidence="4" id="KW-0805">Transcription regulation</keyword>
<evidence type="ECO:0000256" key="9">
    <source>
        <dbReference type="PROSITE-ProRule" id="PRU01091"/>
    </source>
</evidence>
<feature type="domain" description="OmpR/PhoB-type" evidence="11">
    <location>
        <begin position="123"/>
        <end position="218"/>
    </location>
</feature>
<proteinExistence type="predicted"/>
<dbReference type="SMART" id="SM00862">
    <property type="entry name" value="Trans_reg_C"/>
    <property type="match status" value="1"/>
</dbReference>
<reference evidence="12 13" key="1">
    <citation type="submission" date="2017-02" db="EMBL/GenBank/DDBJ databases">
        <authorList>
            <person name="Peterson S.W."/>
        </authorList>
    </citation>
    <scope>NUCLEOTIDE SEQUENCE [LARGE SCALE GENOMIC DNA]</scope>
    <source>
        <strain evidence="12 13">ATCC 17233</strain>
    </source>
</reference>
<dbReference type="InterPro" id="IPR001867">
    <property type="entry name" value="OmpR/PhoB-type_DNA-bd"/>
</dbReference>
<dbReference type="Gene3D" id="1.10.10.10">
    <property type="entry name" value="Winged helix-like DNA-binding domain superfamily/Winged helix DNA-binding domain"/>
    <property type="match status" value="1"/>
</dbReference>
<protein>
    <recommendedName>
        <fullName evidence="1">Stage 0 sporulation protein A homolog</fullName>
    </recommendedName>
</protein>
<evidence type="ECO:0000259" key="10">
    <source>
        <dbReference type="PROSITE" id="PS50110"/>
    </source>
</evidence>
<dbReference type="CDD" id="cd17574">
    <property type="entry name" value="REC_OmpR"/>
    <property type="match status" value="1"/>
</dbReference>
<evidence type="ECO:0000256" key="4">
    <source>
        <dbReference type="ARBA" id="ARBA00023015"/>
    </source>
</evidence>
<dbReference type="GO" id="GO:0000156">
    <property type="term" value="F:phosphorelay response regulator activity"/>
    <property type="evidence" value="ECO:0007669"/>
    <property type="project" value="TreeGrafter"/>
</dbReference>
<keyword evidence="13" id="KW-1185">Reference proteome</keyword>
<dbReference type="Proteomes" id="UP000189857">
    <property type="component" value="Unassembled WGS sequence"/>
</dbReference>
<dbReference type="EMBL" id="FUXA01000005">
    <property type="protein sequence ID" value="SJZ51309.1"/>
    <property type="molecule type" value="Genomic_DNA"/>
</dbReference>
<evidence type="ECO:0000256" key="7">
    <source>
        <dbReference type="ARBA" id="ARBA00024867"/>
    </source>
</evidence>
<evidence type="ECO:0000256" key="3">
    <source>
        <dbReference type="ARBA" id="ARBA00023012"/>
    </source>
</evidence>
<dbReference type="PROSITE" id="PS50110">
    <property type="entry name" value="RESPONSE_REGULATORY"/>
    <property type="match status" value="1"/>
</dbReference>
<feature type="domain" description="Response regulatory" evidence="10">
    <location>
        <begin position="3"/>
        <end position="116"/>
    </location>
</feature>
<keyword evidence="3" id="KW-0902">Two-component regulatory system</keyword>
<feature type="modified residue" description="4-aspartylphosphate" evidence="8">
    <location>
        <position position="53"/>
    </location>
</feature>
<dbReference type="SMART" id="SM00448">
    <property type="entry name" value="REC"/>
    <property type="match status" value="1"/>
</dbReference>
<dbReference type="Pfam" id="PF00486">
    <property type="entry name" value="Trans_reg_C"/>
    <property type="match status" value="1"/>
</dbReference>
<dbReference type="GO" id="GO:0006355">
    <property type="term" value="P:regulation of DNA-templated transcription"/>
    <property type="evidence" value="ECO:0007669"/>
    <property type="project" value="InterPro"/>
</dbReference>
<dbReference type="InterPro" id="IPR011006">
    <property type="entry name" value="CheY-like_superfamily"/>
</dbReference>
<evidence type="ECO:0000256" key="5">
    <source>
        <dbReference type="ARBA" id="ARBA00023125"/>
    </source>
</evidence>
<dbReference type="Gene3D" id="3.40.50.2300">
    <property type="match status" value="1"/>
</dbReference>
<evidence type="ECO:0000313" key="12">
    <source>
        <dbReference type="EMBL" id="SJZ51309.1"/>
    </source>
</evidence>
<sequence>MSRILVVEDEEAISRMIAVNLEYSGYTPVVFGDGKEAADSLMIDHDYDLALLDVMLPGMDGFKLFEVVKSRGIPAIFLTAKDDIASKVTGLKEGAEDYIVKPFEVLELMVRIEKVLERTGAFNDVINICGLEIDLNAMTVKRNGEEIHLKAMEFKLLEVLVRNKNKAISREKLLSMVWGDDYFGETRTVDVHVGQLRKKLGLEDDIKTIHRFGYRLEVKK</sequence>
<evidence type="ECO:0000259" key="11">
    <source>
        <dbReference type="PROSITE" id="PS51755"/>
    </source>
</evidence>
<keyword evidence="5 9" id="KW-0238">DNA-binding</keyword>
<dbReference type="RefSeq" id="WP_078786507.1">
    <property type="nucleotide sequence ID" value="NZ_CACZYW010000008.1"/>
</dbReference>
<evidence type="ECO:0000256" key="8">
    <source>
        <dbReference type="PROSITE-ProRule" id="PRU00169"/>
    </source>
</evidence>
<evidence type="ECO:0000313" key="13">
    <source>
        <dbReference type="Proteomes" id="UP000189857"/>
    </source>
</evidence>
<dbReference type="Pfam" id="PF00072">
    <property type="entry name" value="Response_reg"/>
    <property type="match status" value="1"/>
</dbReference>
<feature type="DNA-binding region" description="OmpR/PhoB-type" evidence="9">
    <location>
        <begin position="123"/>
        <end position="218"/>
    </location>
</feature>
<dbReference type="AlphaFoldDB" id="A0A1T4L990"/>
<evidence type="ECO:0000256" key="6">
    <source>
        <dbReference type="ARBA" id="ARBA00023163"/>
    </source>
</evidence>
<dbReference type="PROSITE" id="PS51755">
    <property type="entry name" value="OMPR_PHOB"/>
    <property type="match status" value="1"/>
</dbReference>
<gene>
    <name evidence="12" type="ORF">SAMN02745110_00745</name>
</gene>
<keyword evidence="2 8" id="KW-0597">Phosphoprotein</keyword>
<dbReference type="GO" id="GO:0005829">
    <property type="term" value="C:cytosol"/>
    <property type="evidence" value="ECO:0007669"/>
    <property type="project" value="TreeGrafter"/>
</dbReference>
<keyword evidence="6" id="KW-0804">Transcription</keyword>
<accession>A0A1T4L990</accession>
<dbReference type="GO" id="GO:0000976">
    <property type="term" value="F:transcription cis-regulatory region binding"/>
    <property type="evidence" value="ECO:0007669"/>
    <property type="project" value="TreeGrafter"/>
</dbReference>
<dbReference type="GO" id="GO:0032993">
    <property type="term" value="C:protein-DNA complex"/>
    <property type="evidence" value="ECO:0007669"/>
    <property type="project" value="TreeGrafter"/>
</dbReference>
<evidence type="ECO:0000256" key="2">
    <source>
        <dbReference type="ARBA" id="ARBA00022553"/>
    </source>
</evidence>
<dbReference type="SUPFAM" id="SSF52172">
    <property type="entry name" value="CheY-like"/>
    <property type="match status" value="1"/>
</dbReference>
<organism evidence="12 13">
    <name type="scientific">Eubacterium ruminantium</name>
    <dbReference type="NCBI Taxonomy" id="42322"/>
    <lineage>
        <taxon>Bacteria</taxon>
        <taxon>Bacillati</taxon>
        <taxon>Bacillota</taxon>
        <taxon>Clostridia</taxon>
        <taxon>Eubacteriales</taxon>
        <taxon>Eubacteriaceae</taxon>
        <taxon>Eubacterium</taxon>
    </lineage>
</organism>
<dbReference type="OrthoDB" id="9790442at2"/>
<dbReference type="CDD" id="cd00383">
    <property type="entry name" value="trans_reg_C"/>
    <property type="match status" value="1"/>
</dbReference>
<evidence type="ECO:0000256" key="1">
    <source>
        <dbReference type="ARBA" id="ARBA00018672"/>
    </source>
</evidence>
<dbReference type="InterPro" id="IPR001789">
    <property type="entry name" value="Sig_transdc_resp-reg_receiver"/>
</dbReference>
<dbReference type="InterPro" id="IPR039420">
    <property type="entry name" value="WalR-like"/>
</dbReference>